<proteinExistence type="predicted"/>
<gene>
    <name evidence="2" type="ORF">EEL30_09505</name>
</gene>
<organism evidence="2 3">
    <name type="scientific">Brevibacillus laterosporus</name>
    <name type="common">Bacillus laterosporus</name>
    <dbReference type="NCBI Taxonomy" id="1465"/>
    <lineage>
        <taxon>Bacteria</taxon>
        <taxon>Bacillati</taxon>
        <taxon>Bacillota</taxon>
        <taxon>Bacilli</taxon>
        <taxon>Bacillales</taxon>
        <taxon>Paenibacillaceae</taxon>
        <taxon>Brevibacillus</taxon>
    </lineage>
</organism>
<accession>A0A502J2Q3</accession>
<dbReference type="Proteomes" id="UP000319432">
    <property type="component" value="Chromosome"/>
</dbReference>
<evidence type="ECO:0000259" key="1">
    <source>
        <dbReference type="Pfam" id="PF13786"/>
    </source>
</evidence>
<evidence type="ECO:0000313" key="3">
    <source>
        <dbReference type="Proteomes" id="UP000319432"/>
    </source>
</evidence>
<dbReference type="Pfam" id="PF13786">
    <property type="entry name" value="DUF4179"/>
    <property type="match status" value="1"/>
</dbReference>
<evidence type="ECO:0000313" key="2">
    <source>
        <dbReference type="EMBL" id="QDX92538.1"/>
    </source>
</evidence>
<dbReference type="OrthoDB" id="2473268at2"/>
<reference evidence="2 3" key="1">
    <citation type="submission" date="2018-11" db="EMBL/GenBank/DDBJ databases">
        <title>Phylogenetic determinants of toxin gene distribution in genomes of Brevibacillus laterosporus.</title>
        <authorList>
            <person name="Glare T.R."/>
            <person name="Durrant A."/>
            <person name="Berry C."/>
            <person name="Palma L."/>
            <person name="Ormskirk M."/>
            <person name="Cox M.O."/>
        </authorList>
    </citation>
    <scope>NUCLEOTIDE SEQUENCE [LARGE SCALE GENOMIC DNA]</scope>
    <source>
        <strain evidence="2 3">1821L</strain>
    </source>
</reference>
<sequence>MNVHRLFSDNKKADIGLKNAATQGYVQKLNKKVTQLGITIEAKELMADTLRVAVLLDATDKEGKKIPILKILKWILKRRVQLLT</sequence>
<name>A0A502J2Q3_BRELA</name>
<dbReference type="EMBL" id="CP033464">
    <property type="protein sequence ID" value="QDX92538.1"/>
    <property type="molecule type" value="Genomic_DNA"/>
</dbReference>
<keyword evidence="3" id="KW-1185">Reference proteome</keyword>
<protein>
    <submittedName>
        <fullName evidence="2">DUF4179 domain-containing protein</fullName>
    </submittedName>
</protein>
<dbReference type="AlphaFoldDB" id="A0A502J2Q3"/>
<dbReference type="InterPro" id="IPR025436">
    <property type="entry name" value="DUF4179"/>
</dbReference>
<feature type="domain" description="DUF4179" evidence="1">
    <location>
        <begin position="13"/>
        <end position="55"/>
    </location>
</feature>